<dbReference type="Pfam" id="PF04112">
    <property type="entry name" value="Mak10"/>
    <property type="match status" value="1"/>
</dbReference>
<dbReference type="AlphaFoldDB" id="A0A1X2HB13"/>
<dbReference type="GO" id="GO:0031417">
    <property type="term" value="C:NatC complex"/>
    <property type="evidence" value="ECO:0007669"/>
    <property type="project" value="InterPro"/>
</dbReference>
<keyword evidence="3" id="KW-0963">Cytoplasm</keyword>
<evidence type="ECO:0000313" key="7">
    <source>
        <dbReference type="Proteomes" id="UP000242180"/>
    </source>
</evidence>
<feature type="domain" description="NAA35-like N-terminal" evidence="4">
    <location>
        <begin position="53"/>
        <end position="205"/>
    </location>
</feature>
<gene>
    <name evidence="6" type="ORF">BCR43DRAFT_475849</name>
</gene>
<evidence type="ECO:0000256" key="2">
    <source>
        <dbReference type="ARBA" id="ARBA00006289"/>
    </source>
</evidence>
<dbReference type="OrthoDB" id="269405at2759"/>
<evidence type="ECO:0000256" key="1">
    <source>
        <dbReference type="ARBA" id="ARBA00004496"/>
    </source>
</evidence>
<evidence type="ECO:0000313" key="6">
    <source>
        <dbReference type="EMBL" id="ORY95835.1"/>
    </source>
</evidence>
<dbReference type="InterPro" id="IPR007244">
    <property type="entry name" value="Naa35_N"/>
</dbReference>
<organism evidence="6 7">
    <name type="scientific">Syncephalastrum racemosum</name>
    <name type="common">Filamentous fungus</name>
    <dbReference type="NCBI Taxonomy" id="13706"/>
    <lineage>
        <taxon>Eukaryota</taxon>
        <taxon>Fungi</taxon>
        <taxon>Fungi incertae sedis</taxon>
        <taxon>Mucoromycota</taxon>
        <taxon>Mucoromycotina</taxon>
        <taxon>Mucoromycetes</taxon>
        <taxon>Mucorales</taxon>
        <taxon>Syncephalastraceae</taxon>
        <taxon>Syncephalastrum</taxon>
    </lineage>
</organism>
<comment type="similarity">
    <text evidence="2">Belongs to the MAK10 family.</text>
</comment>
<accession>A0A1X2HB13</accession>
<dbReference type="EMBL" id="MCGN01000006">
    <property type="protein sequence ID" value="ORY95835.1"/>
    <property type="molecule type" value="Genomic_DNA"/>
</dbReference>
<dbReference type="FunCoup" id="A0A1X2HB13">
    <property type="interactions" value="511"/>
</dbReference>
<comment type="caution">
    <text evidence="6">The sequence shown here is derived from an EMBL/GenBank/DDBJ whole genome shotgun (WGS) entry which is preliminary data.</text>
</comment>
<dbReference type="InterPro" id="IPR057982">
    <property type="entry name" value="TPR_NAA35"/>
</dbReference>
<sequence>MADNINDLREAISDLNIDLPTGSSDHDQSNPMAPRWKDITELFDRATNDFQHGQLLHLQSFTLYDAMSAIEIMDPKMDTGMVLENTSSVPFDVQQRLTPEQLLWIMDRLLSCEMAWMSGHSLSQTIYTCLYFHHVPALATEPPANLNMDDPVDVIYTVLKAYILATVRCCQLVWSEMTLGNVYEEEDFTTNLFGLSLYEQYPDQLIFNEVDSALFHLKKLVQNKAAIKEKGFTEAGLDALYRRLEARKCYSFALIYLAQPQCTHLNEAKLELEKVLDLIRGDSHEAGIAKTVGTGTPVEGAFDENINRKLTSQAPPRPIRLESDEESLKRYQDILERLCVVCDVTKYPSVSSLKNFFRAFGGAQPYPDAFSRAKLNTLFFHDQCVFGKITPGDLVSTAIREFLQPPAWLFSIAYPCPAALEEEDVGRLRGLVNDFLNKASLPFVDYFKIQCHNRSRQRRILCKVIGEWEVLQEEAISVDVELHKLMNYDDPPYYFSSWAYHIKSDLVELILVLGFELELFGLHEYPMIYRYLQYLLETRAGFLSRLANVLQTQRFQYQKTAALQQQQPQAKGKKKAEAFAGETDLDISIERLQSQRLINEACNGITKGVVQLLTATTKSGQLVIPKLRFDDEQTRFQHRFKSFLNMSTPPPLIYSPEQQSWCWSAAPMTYETFVQAEQTENTLPVDDLLRVAQMEFRQAKRALEMVLSIDERHRSSEMCEAAFQKNMMDLSRICFENSKTVVKVSLDRAAGKQDSADKVRVNFTHHRWWPTFELEKQ</sequence>
<comment type="subcellular location">
    <subcellularLocation>
        <location evidence="1">Cytoplasm</location>
    </subcellularLocation>
</comment>
<reference evidence="6 7" key="1">
    <citation type="submission" date="2016-07" db="EMBL/GenBank/DDBJ databases">
        <title>Pervasive Adenine N6-methylation of Active Genes in Fungi.</title>
        <authorList>
            <consortium name="DOE Joint Genome Institute"/>
            <person name="Mondo S.J."/>
            <person name="Dannebaum R.O."/>
            <person name="Kuo R.C."/>
            <person name="Labutti K."/>
            <person name="Haridas S."/>
            <person name="Kuo A."/>
            <person name="Salamov A."/>
            <person name="Ahrendt S.R."/>
            <person name="Lipzen A."/>
            <person name="Sullivan W."/>
            <person name="Andreopoulos W.B."/>
            <person name="Clum A."/>
            <person name="Lindquist E."/>
            <person name="Daum C."/>
            <person name="Ramamoorthy G.K."/>
            <person name="Gryganskyi A."/>
            <person name="Culley D."/>
            <person name="Magnuson J.K."/>
            <person name="James T.Y."/>
            <person name="O'Malley M.A."/>
            <person name="Stajich J.E."/>
            <person name="Spatafora J.W."/>
            <person name="Visel A."/>
            <person name="Grigoriev I.V."/>
        </authorList>
    </citation>
    <scope>NUCLEOTIDE SEQUENCE [LARGE SCALE GENOMIC DNA]</scope>
    <source>
        <strain evidence="6 7">NRRL 2496</strain>
    </source>
</reference>
<evidence type="ECO:0000256" key="3">
    <source>
        <dbReference type="ARBA" id="ARBA00022490"/>
    </source>
</evidence>
<feature type="domain" description="NAA35-like TPR repeats" evidence="5">
    <location>
        <begin position="341"/>
        <end position="771"/>
    </location>
</feature>
<dbReference type="Pfam" id="PF25789">
    <property type="entry name" value="TPR_NAA35"/>
    <property type="match status" value="1"/>
</dbReference>
<dbReference type="GO" id="GO:0016740">
    <property type="term" value="F:transferase activity"/>
    <property type="evidence" value="ECO:0007669"/>
    <property type="project" value="UniProtKB-KW"/>
</dbReference>
<keyword evidence="6" id="KW-0808">Transferase</keyword>
<dbReference type="InParanoid" id="A0A1X2HB13"/>
<evidence type="ECO:0000259" key="5">
    <source>
        <dbReference type="Pfam" id="PF25789"/>
    </source>
</evidence>
<name>A0A1X2HB13_SYNRA</name>
<dbReference type="PANTHER" id="PTHR21373">
    <property type="entry name" value="GLUCOSE REPRESSIBLE PROTEIN MAK10"/>
    <property type="match status" value="1"/>
</dbReference>
<keyword evidence="7" id="KW-1185">Reference proteome</keyword>
<dbReference type="STRING" id="13706.A0A1X2HB13"/>
<dbReference type="Proteomes" id="UP000242180">
    <property type="component" value="Unassembled WGS sequence"/>
</dbReference>
<proteinExistence type="inferred from homology"/>
<protein>
    <submittedName>
        <fullName evidence="6">Mak10 subunit, NatC N-terminal acetyltransferase-domain-containing protein</fullName>
    </submittedName>
</protein>
<dbReference type="InterPro" id="IPR057983">
    <property type="entry name" value="NAA35-like_N"/>
</dbReference>
<evidence type="ECO:0000259" key="4">
    <source>
        <dbReference type="Pfam" id="PF04112"/>
    </source>
</evidence>
<dbReference type="OMA" id="QMEWIVQ"/>
<dbReference type="PANTHER" id="PTHR21373:SF0">
    <property type="entry name" value="N-ALPHA-ACETYLTRANSFERASE 35, NATC AUXILIARY SUBUNIT"/>
    <property type="match status" value="1"/>
</dbReference>